<evidence type="ECO:0000256" key="1">
    <source>
        <dbReference type="SAM" id="MobiDB-lite"/>
    </source>
</evidence>
<feature type="region of interest" description="Disordered" evidence="1">
    <location>
        <begin position="269"/>
        <end position="329"/>
    </location>
</feature>
<dbReference type="AlphaFoldDB" id="A0A815JA94"/>
<dbReference type="OrthoDB" id="10025361at2759"/>
<comment type="caution">
    <text evidence="2">The sequence shown here is derived from an EMBL/GenBank/DDBJ whole genome shotgun (WGS) entry which is preliminary data.</text>
</comment>
<organism evidence="2 5">
    <name type="scientific">Adineta steineri</name>
    <dbReference type="NCBI Taxonomy" id="433720"/>
    <lineage>
        <taxon>Eukaryota</taxon>
        <taxon>Metazoa</taxon>
        <taxon>Spiralia</taxon>
        <taxon>Gnathifera</taxon>
        <taxon>Rotifera</taxon>
        <taxon>Eurotatoria</taxon>
        <taxon>Bdelloidea</taxon>
        <taxon>Adinetida</taxon>
        <taxon>Adinetidae</taxon>
        <taxon>Adineta</taxon>
    </lineage>
</organism>
<feature type="compositionally biased region" description="Polar residues" evidence="1">
    <location>
        <begin position="135"/>
        <end position="148"/>
    </location>
</feature>
<protein>
    <submittedName>
        <fullName evidence="2">Uncharacterized protein</fullName>
    </submittedName>
</protein>
<sequence length="506" mass="58203">MSSVVFRPLLHDPLGWKQSCTSYTDHYKWRKYGSKNKSKLTSTYGQRFQRQLRKQKQANQRSSPVPTNEEQAINRVIVVKKCENKQEQPKTSRYLPTTTPVFIVENEKRPATAYVDSNCCTQVLQRPPTAPAAIQEQTSSTPEVNNSPPVKEEKEKEKEKGKRPVDADNDNSRHWLTFLNPKTPQKIIDIKQRLGQLNVPTTLARPSTTSNIVEQTQQTIQPITRSASASIQKQQTNDNQHNFLTFEKRETPDDLRAARYRLDKYRYHPTLDNYPLRPQTCPDRTKDSPKPITPPELKNKPYTPQQQQPKSDVWTAQEERKPRTPNNESVSNYIQIVNCDNLPNEYANALEISNAAQNEYEKNLRMNGGRRPDSLVYRLPAKLPDNKNVLFATYQNQQQSTEMNNPLRQVVQGDNLGVWIRNATNKERASAMKIVQDVLNPSMLGYDKQPTTRSLSVPRKLGYTRAQHKFPCEICEKLLIKRHVWDLSGSEGLTCPHHPQGNQVRV</sequence>
<dbReference type="Proteomes" id="UP000663877">
    <property type="component" value="Unassembled WGS sequence"/>
</dbReference>
<evidence type="ECO:0000313" key="2">
    <source>
        <dbReference type="EMBL" id="CAF1376750.1"/>
    </source>
</evidence>
<feature type="region of interest" description="Disordered" evidence="1">
    <location>
        <begin position="127"/>
        <end position="175"/>
    </location>
</feature>
<gene>
    <name evidence="2" type="ORF">BJG266_LOCUS36339</name>
    <name evidence="3" type="ORF">QVE165_LOCUS53344</name>
</gene>
<keyword evidence="4" id="KW-1185">Reference proteome</keyword>
<dbReference type="EMBL" id="CAJNOI010001048">
    <property type="protein sequence ID" value="CAF1376750.1"/>
    <property type="molecule type" value="Genomic_DNA"/>
</dbReference>
<evidence type="ECO:0000313" key="3">
    <source>
        <dbReference type="EMBL" id="CAF1606087.1"/>
    </source>
</evidence>
<accession>A0A815JA94</accession>
<evidence type="ECO:0000313" key="5">
    <source>
        <dbReference type="Proteomes" id="UP000663877"/>
    </source>
</evidence>
<dbReference type="Proteomes" id="UP000663832">
    <property type="component" value="Unassembled WGS sequence"/>
</dbReference>
<proteinExistence type="predicted"/>
<dbReference type="EMBL" id="CAJNOM010001393">
    <property type="protein sequence ID" value="CAF1606087.1"/>
    <property type="molecule type" value="Genomic_DNA"/>
</dbReference>
<name>A0A815JA94_9BILA</name>
<reference evidence="2" key="1">
    <citation type="submission" date="2021-02" db="EMBL/GenBank/DDBJ databases">
        <authorList>
            <person name="Nowell W R."/>
        </authorList>
    </citation>
    <scope>NUCLEOTIDE SEQUENCE</scope>
</reference>
<evidence type="ECO:0000313" key="4">
    <source>
        <dbReference type="Proteomes" id="UP000663832"/>
    </source>
</evidence>
<feature type="compositionally biased region" description="Basic and acidic residues" evidence="1">
    <location>
        <begin position="150"/>
        <end position="173"/>
    </location>
</feature>